<proteinExistence type="predicted"/>
<comment type="caution">
    <text evidence="2">The sequence shown here is derived from an EMBL/GenBank/DDBJ whole genome shotgun (WGS) entry which is preliminary data.</text>
</comment>
<feature type="transmembrane region" description="Helical" evidence="1">
    <location>
        <begin position="12"/>
        <end position="31"/>
    </location>
</feature>
<sequence length="199" mass="22873">MKGLLYKDFKSILKLISPVYLMSLIPIIVYIGKDMFLFMFSIIIGILFGMQVSITISVDEKTKLVNYYRILPLSYHVIAMEKYIFTLIISLLTGIIIFLVTFSYSGQLSLLYPFIGFYVALIYNMIVIPASFYFGVEKGRYILIGFTILPIIITKFNNVLLKLYSILQTNLIALAVILHLIIFVISYVISVKSIEKYRI</sequence>
<evidence type="ECO:0000256" key="1">
    <source>
        <dbReference type="SAM" id="Phobius"/>
    </source>
</evidence>
<dbReference type="EMBL" id="JACHHH010000001">
    <property type="protein sequence ID" value="MBB6040205.1"/>
    <property type="molecule type" value="Genomic_DNA"/>
</dbReference>
<evidence type="ECO:0000313" key="3">
    <source>
        <dbReference type="Proteomes" id="UP000522163"/>
    </source>
</evidence>
<feature type="transmembrane region" description="Helical" evidence="1">
    <location>
        <begin position="141"/>
        <end position="160"/>
    </location>
</feature>
<dbReference type="AlphaFoldDB" id="A0A7W9W0U7"/>
<dbReference type="InterPro" id="IPR025699">
    <property type="entry name" value="ABC2_memb-like"/>
</dbReference>
<keyword evidence="1" id="KW-0812">Transmembrane</keyword>
<accession>A0A7W9W0U7</accession>
<dbReference type="GeneID" id="97127960"/>
<keyword evidence="1" id="KW-1133">Transmembrane helix</keyword>
<gene>
    <name evidence="2" type="ORF">HNQ46_000166</name>
</gene>
<evidence type="ECO:0008006" key="4">
    <source>
        <dbReference type="Google" id="ProtNLM"/>
    </source>
</evidence>
<reference evidence="2 3" key="1">
    <citation type="submission" date="2020-08" db="EMBL/GenBank/DDBJ databases">
        <title>Genomic Encyclopedia of Type Strains, Phase IV (KMG-IV): sequencing the most valuable type-strain genomes for metagenomic binning, comparative biology and taxonomic classification.</title>
        <authorList>
            <person name="Goeker M."/>
        </authorList>
    </citation>
    <scope>NUCLEOTIDE SEQUENCE [LARGE SCALE GENOMIC DNA]</scope>
    <source>
        <strain evidence="2 3">DSM 17245</strain>
    </source>
</reference>
<feature type="transmembrane region" description="Helical" evidence="1">
    <location>
        <begin position="83"/>
        <end position="104"/>
    </location>
</feature>
<name>A0A7W9W0U7_9FIRM</name>
<feature type="transmembrane region" description="Helical" evidence="1">
    <location>
        <begin position="110"/>
        <end position="134"/>
    </location>
</feature>
<dbReference type="Pfam" id="PF13346">
    <property type="entry name" value="ABC2_membrane_5"/>
    <property type="match status" value="1"/>
</dbReference>
<feature type="transmembrane region" description="Helical" evidence="1">
    <location>
        <begin position="166"/>
        <end position="189"/>
    </location>
</feature>
<protein>
    <recommendedName>
        <fullName evidence="4">ABC-2 family transporter protein</fullName>
    </recommendedName>
</protein>
<dbReference type="Proteomes" id="UP000522163">
    <property type="component" value="Unassembled WGS sequence"/>
</dbReference>
<feature type="transmembrane region" description="Helical" evidence="1">
    <location>
        <begin position="37"/>
        <end position="58"/>
    </location>
</feature>
<dbReference type="RefSeq" id="WP_183681701.1">
    <property type="nucleotide sequence ID" value="NZ_CAUQIH010000043.1"/>
</dbReference>
<evidence type="ECO:0000313" key="2">
    <source>
        <dbReference type="EMBL" id="MBB6040205.1"/>
    </source>
</evidence>
<organism evidence="2 3">
    <name type="scientific">Oribacterium sinus</name>
    <dbReference type="NCBI Taxonomy" id="237576"/>
    <lineage>
        <taxon>Bacteria</taxon>
        <taxon>Bacillati</taxon>
        <taxon>Bacillota</taxon>
        <taxon>Clostridia</taxon>
        <taxon>Lachnospirales</taxon>
        <taxon>Lachnospiraceae</taxon>
        <taxon>Oribacterium</taxon>
    </lineage>
</organism>
<keyword evidence="1" id="KW-0472">Membrane</keyword>